<gene>
    <name evidence="1" type="ORF">FBEOM_11937</name>
</gene>
<protein>
    <submittedName>
        <fullName evidence="1">Glycosyltransferase family 90</fullName>
    </submittedName>
</protein>
<evidence type="ECO:0000313" key="2">
    <source>
        <dbReference type="Proteomes" id="UP000730481"/>
    </source>
</evidence>
<name>A0A9P5DR91_9HYPO</name>
<dbReference type="OrthoDB" id="3624704at2759"/>
<evidence type="ECO:0000313" key="1">
    <source>
        <dbReference type="EMBL" id="KAF4334241.1"/>
    </source>
</evidence>
<dbReference type="AlphaFoldDB" id="A0A9P5DR91"/>
<dbReference type="Proteomes" id="UP000730481">
    <property type="component" value="Unassembled WGS sequence"/>
</dbReference>
<accession>A0A9P5DR91</accession>
<reference evidence="1" key="2">
    <citation type="submission" date="2020-02" db="EMBL/GenBank/DDBJ databases">
        <title>Identification and distribution of gene clusters putatively required for synthesis of sphingolipid metabolism inhibitors in phylogenetically diverse species of the filamentous fungus Fusarium.</title>
        <authorList>
            <person name="Kim H.-S."/>
            <person name="Busman M."/>
            <person name="Brown D.W."/>
            <person name="Divon H."/>
            <person name="Uhlig S."/>
            <person name="Proctor R.H."/>
        </authorList>
    </citation>
    <scope>NUCLEOTIDE SEQUENCE</scope>
    <source>
        <strain evidence="1">NRRL 25174</strain>
    </source>
</reference>
<dbReference type="EMBL" id="PVQB02000715">
    <property type="protein sequence ID" value="KAF4334241.1"/>
    <property type="molecule type" value="Genomic_DNA"/>
</dbReference>
<reference evidence="1" key="1">
    <citation type="journal article" date="2017" name="Mycologia">
        <title>Fusarium algeriense, sp. nov., a novel toxigenic crown rot pathogen of durum wheat from Algeria is nested in the Fusarium burgessii species complex.</title>
        <authorList>
            <person name="Laraba I."/>
            <person name="Keddad A."/>
            <person name="Boureghda H."/>
            <person name="Abdallah N."/>
            <person name="Vaughan M.M."/>
            <person name="Proctor R.H."/>
            <person name="Busman M."/>
            <person name="O'Donnell K."/>
        </authorList>
    </citation>
    <scope>NUCLEOTIDE SEQUENCE</scope>
    <source>
        <strain evidence="1">NRRL 25174</strain>
    </source>
</reference>
<sequence length="178" mass="19679">MNQQPQISLTILTRQMAVRRGLVETKTEMADRQRSRRVYKTFLWAFQPVFIGSNNNLLLIPKPLDHIFYPQDSQSNMQFSKLALLSVTALLSATGEACKCYGSKGNLNNGATHKCCNDYHGVYSGNDCKASSISEHLSGFDRCCKGQGSDCDFPGRAAALGQEMRAVKHVEIKTALAK</sequence>
<comment type="caution">
    <text evidence="1">The sequence shown here is derived from an EMBL/GenBank/DDBJ whole genome shotgun (WGS) entry which is preliminary data.</text>
</comment>
<proteinExistence type="predicted"/>
<organism evidence="1 2">
    <name type="scientific">Fusarium beomiforme</name>
    <dbReference type="NCBI Taxonomy" id="44412"/>
    <lineage>
        <taxon>Eukaryota</taxon>
        <taxon>Fungi</taxon>
        <taxon>Dikarya</taxon>
        <taxon>Ascomycota</taxon>
        <taxon>Pezizomycotina</taxon>
        <taxon>Sordariomycetes</taxon>
        <taxon>Hypocreomycetidae</taxon>
        <taxon>Hypocreales</taxon>
        <taxon>Nectriaceae</taxon>
        <taxon>Fusarium</taxon>
        <taxon>Fusarium burgessii species complex</taxon>
    </lineage>
</organism>
<keyword evidence="2" id="KW-1185">Reference proteome</keyword>